<name>A0A069E7Q3_9PROT</name>
<accession>A0A069E7Q3</accession>
<reference evidence="2 3" key="1">
    <citation type="journal article" date="2014" name="Antonie Van Leeuwenhoek">
        <title>Hyphomonas beringensis sp. nov. and Hyphomonas chukchiensis sp. nov., isolated from surface seawater of the Bering Sea and Chukchi Sea.</title>
        <authorList>
            <person name="Li C."/>
            <person name="Lai Q."/>
            <person name="Li G."/>
            <person name="Dong C."/>
            <person name="Wang J."/>
            <person name="Liao Y."/>
            <person name="Shao Z."/>
        </authorList>
    </citation>
    <scope>NUCLEOTIDE SEQUENCE [LARGE SCALE GENOMIC DNA]</scope>
    <source>
        <strain evidence="2 3">MHS-3</strain>
    </source>
</reference>
<gene>
    <name evidence="2" type="ORF">HAD_09990</name>
</gene>
<dbReference type="PANTHER" id="PTHR42870:SF1">
    <property type="entry name" value="NON-SPECIFIC LIPID-TRANSFER PROTEIN-LIKE 2"/>
    <property type="match status" value="1"/>
</dbReference>
<proteinExistence type="predicted"/>
<evidence type="ECO:0000313" key="3">
    <source>
        <dbReference type="Proteomes" id="UP000027446"/>
    </source>
</evidence>
<dbReference type="STRING" id="1280949.HAD_09990"/>
<evidence type="ECO:0000259" key="1">
    <source>
        <dbReference type="Pfam" id="PF22691"/>
    </source>
</evidence>
<dbReference type="SUPFAM" id="SSF53901">
    <property type="entry name" value="Thiolase-like"/>
    <property type="match status" value="2"/>
</dbReference>
<dbReference type="Gene3D" id="3.40.47.10">
    <property type="match status" value="1"/>
</dbReference>
<dbReference type="Proteomes" id="UP000027446">
    <property type="component" value="Unassembled WGS sequence"/>
</dbReference>
<dbReference type="GO" id="GO:0003988">
    <property type="term" value="F:acetyl-CoA C-acyltransferase activity"/>
    <property type="evidence" value="ECO:0007669"/>
    <property type="project" value="UniProtKB-ARBA"/>
</dbReference>
<dbReference type="eggNOG" id="COG0183">
    <property type="taxonomic scope" value="Bacteria"/>
</dbReference>
<dbReference type="EMBL" id="ARYH01000001">
    <property type="protein sequence ID" value="KCZ86009.1"/>
    <property type="molecule type" value="Genomic_DNA"/>
</dbReference>
<dbReference type="InterPro" id="IPR016039">
    <property type="entry name" value="Thiolase-like"/>
</dbReference>
<dbReference type="PATRIC" id="fig|1280949.3.peg.2045"/>
<dbReference type="InterPro" id="IPR055140">
    <property type="entry name" value="Thiolase_C_2"/>
</dbReference>
<dbReference type="NCBIfam" id="NF004811">
    <property type="entry name" value="PRK06158.1"/>
    <property type="match status" value="1"/>
</dbReference>
<dbReference type="PIRSF" id="PIRSF000429">
    <property type="entry name" value="Ac-CoA_Ac_transf"/>
    <property type="match status" value="1"/>
</dbReference>
<keyword evidence="3" id="KW-1185">Reference proteome</keyword>
<feature type="domain" description="Thiolase C-terminal" evidence="1">
    <location>
        <begin position="234"/>
        <end position="376"/>
    </location>
</feature>
<protein>
    <submittedName>
        <fullName evidence="2">Thiolase</fullName>
    </submittedName>
</protein>
<evidence type="ECO:0000313" key="2">
    <source>
        <dbReference type="EMBL" id="KCZ86009.1"/>
    </source>
</evidence>
<dbReference type="CDD" id="cd00829">
    <property type="entry name" value="SCP-x_thiolase"/>
    <property type="match status" value="1"/>
</dbReference>
<organism evidence="2 3">
    <name type="scientific">Hyphomonas adhaerens MHS-3</name>
    <dbReference type="NCBI Taxonomy" id="1280949"/>
    <lineage>
        <taxon>Bacteria</taxon>
        <taxon>Pseudomonadati</taxon>
        <taxon>Pseudomonadota</taxon>
        <taxon>Alphaproteobacteria</taxon>
        <taxon>Hyphomonadales</taxon>
        <taxon>Hyphomonadaceae</taxon>
        <taxon>Hyphomonas</taxon>
    </lineage>
</organism>
<comment type="caution">
    <text evidence="2">The sequence shown here is derived from an EMBL/GenBank/DDBJ whole genome shotgun (WGS) entry which is preliminary data.</text>
</comment>
<sequence>MSFPRGKAAIVGAATYGMGESPGALPIELAVGAAGLALKQAGLTFSDVDAVLGASSTNPFFGLQMAEYLGIHPKLTNNNAVGGSAFMTHVLWASMALSAGLCDTVLISYGSTLRTSSGKLNPPPSSPFEAPYNPRRPISGYALAAMRHMHEYGTTREQLADVAVAARQWAQLNPKAYKRDPLTREDVLASRMIADPLSLLDCCLVTDGGAAIVMTRADRAKDLTDRPVHILGAGEATHHLEVSNSPGLTTTSAKDSGRRAFEAAGLRPSDIDVVQLYDAFTINTVMFLEDLGFCPKGEGGAFVTDGRIAPGGSLPVNTNGGGLSCVHPGMYGLFALVEAVDQLMWRAGERQVERPETAIAHGNGVELSSQATVVLGGPETVPN</sequence>
<dbReference type="RefSeq" id="WP_035570837.1">
    <property type="nucleotide sequence ID" value="NZ_ARYH01000001.1"/>
</dbReference>
<dbReference type="PANTHER" id="PTHR42870">
    <property type="entry name" value="ACETYL-COA C-ACETYLTRANSFERASE"/>
    <property type="match status" value="1"/>
</dbReference>
<dbReference type="OrthoDB" id="9790314at2"/>
<dbReference type="Pfam" id="PF22691">
    <property type="entry name" value="Thiolase_C_1"/>
    <property type="match status" value="1"/>
</dbReference>
<dbReference type="AlphaFoldDB" id="A0A069E7Q3"/>
<dbReference type="InterPro" id="IPR002155">
    <property type="entry name" value="Thiolase"/>
</dbReference>